<dbReference type="EMBL" id="VZRC01000093">
    <property type="protein sequence ID" value="NWS54610.1"/>
    <property type="molecule type" value="Genomic_DNA"/>
</dbReference>
<feature type="non-terminal residue" evidence="6">
    <location>
        <position position="1"/>
    </location>
</feature>
<dbReference type="Pfam" id="PF13855">
    <property type="entry name" value="LRR_8"/>
    <property type="match status" value="3"/>
</dbReference>
<evidence type="ECO:0000313" key="7">
    <source>
        <dbReference type="Proteomes" id="UP000541181"/>
    </source>
</evidence>
<keyword evidence="2" id="KW-0677">Repeat</keyword>
<dbReference type="Proteomes" id="UP000541181">
    <property type="component" value="Unassembled WGS sequence"/>
</dbReference>
<dbReference type="GO" id="GO:0005737">
    <property type="term" value="C:cytoplasm"/>
    <property type="evidence" value="ECO:0007669"/>
    <property type="project" value="TreeGrafter"/>
</dbReference>
<dbReference type="GO" id="GO:0009966">
    <property type="term" value="P:regulation of signal transduction"/>
    <property type="evidence" value="ECO:0007669"/>
    <property type="project" value="UniProtKB-ARBA"/>
</dbReference>
<dbReference type="PANTHER" id="PTHR48051">
    <property type="match status" value="1"/>
</dbReference>
<protein>
    <submittedName>
        <fullName evidence="6">MFHA1 protein</fullName>
    </submittedName>
</protein>
<evidence type="ECO:0000313" key="6">
    <source>
        <dbReference type="EMBL" id="NWS54610.1"/>
    </source>
</evidence>
<dbReference type="PROSITE" id="PS51424">
    <property type="entry name" value="ROC"/>
    <property type="match status" value="1"/>
</dbReference>
<dbReference type="Gene3D" id="3.40.50.300">
    <property type="entry name" value="P-loop containing nucleotide triphosphate hydrolases"/>
    <property type="match status" value="1"/>
</dbReference>
<dbReference type="GO" id="GO:0000166">
    <property type="term" value="F:nucleotide binding"/>
    <property type="evidence" value="ECO:0007669"/>
    <property type="project" value="UniProtKB-KW"/>
</dbReference>
<dbReference type="AlphaFoldDB" id="A0A7K5GC93"/>
<evidence type="ECO:0000256" key="3">
    <source>
        <dbReference type="ARBA" id="ARBA00022741"/>
    </source>
</evidence>
<feature type="compositionally biased region" description="Polar residues" evidence="4">
    <location>
        <begin position="391"/>
        <end position="403"/>
    </location>
</feature>
<dbReference type="InterPro" id="IPR050216">
    <property type="entry name" value="LRR_domain-containing"/>
</dbReference>
<comment type="caution">
    <text evidence="6">The sequence shown here is derived from an EMBL/GenBank/DDBJ whole genome shotgun (WGS) entry which is preliminary data.</text>
</comment>
<proteinExistence type="predicted"/>
<dbReference type="InterPro" id="IPR003591">
    <property type="entry name" value="Leu-rich_rpt_typical-subtyp"/>
</dbReference>
<keyword evidence="1" id="KW-0433">Leucine-rich repeat</keyword>
<sequence length="974" mass="109237">AALGELEALNLSGRGLEELPEEVGAALSGLRVLSLRRNRLSRLPAAALRHLGRLAELDLSHNRLRGLGDGGALAGLRGLRKLSLSHNELGAEGPGLPPRLSELGRLEELDLSFNRLRRLPEGLGRLRHLRALDVDHNLLPSFPASLLELAALEELDCSGNRHLGALPEGIAALRRLKILWLSGTGLAALPEGLCQLSALESLMLDGNRLQALPAGFGSLQRLKMLNLSSNLLGEFPAAVLALPSLEELYLSRNQLTLLPPRLCQLHQLRTLWLDNNRIRYLPDSIVLLHSLEELVLQGNQIAILPEGFGQLSRVTLWKIKDNPLIQPPYEVCMKGIPYIAAYQQELAHSQPALKPRLKLVLMGLKDAGKTLLRRCLMEEDGQREDVGSLEAGSTQPRGCPGQQQDVGRGIEVMDWTADAERGLTFIVYELAGDPSYDVIQSFFLSPGALYVLVVNLSAYVPQHFYPSVGYFLHWLGSKVPHAVVCMVGTHADLCAERELEEKCLDIHHQIAQQEKRDAEGLQSLVQQVDEALGQDFDLRCSSPHAAFYGVSDKNLRRKKAQFQYLLNHRPQILSPVLPFSCRDRCQVRRLRDKLLSVAEHRDIFPNLHRVLPKSWQVLEELHFQPQARQLWLSWWDSARLGLQAGLTEDRLQSALSYLHESGKLLYFEEHLTLREYVFHNLPRLIDILNVFCQRDATVLLQKLLSDTHIDELRATQLHHYVEGFLLHGLLPAHVIRLLLKPHIQSREDLQLILELLEKMGLCYCVNKPKCKPLNGAAAWYKFPCYVKNEVPHAEAWINGANLSGQSFVVEQLQIEYSFPFIFPPGLFARYSVQINSHVVQRSDGKYQIYAYRGKVPVVVSYRPARGTLQPDTLSIASHASLPNIWTAWQAITPLVEELNVLLQEWPGLYYTVHVLCSKCLKRGSPNPHTFPGELLSQPRPEGLTEIICPKNGSERVNVALVYPPTPTVISPCSK</sequence>
<name>A0A7K5GC93_9AVES</name>
<gene>
    <name evidence="6" type="primary">Mfhas1_0</name>
    <name evidence="6" type="ORF">CHUBUR_R02066</name>
</gene>
<keyword evidence="7" id="KW-1185">Reference proteome</keyword>
<keyword evidence="3" id="KW-0547">Nucleotide-binding</keyword>
<dbReference type="PROSITE" id="PS51450">
    <property type="entry name" value="LRR"/>
    <property type="match status" value="4"/>
</dbReference>
<evidence type="ECO:0000256" key="2">
    <source>
        <dbReference type="ARBA" id="ARBA00022737"/>
    </source>
</evidence>
<evidence type="ECO:0000256" key="4">
    <source>
        <dbReference type="SAM" id="MobiDB-lite"/>
    </source>
</evidence>
<dbReference type="PANTHER" id="PTHR48051:SF48">
    <property type="entry name" value="MULTIFUNCTIONAL ROCO FAMILY SIGNALING REGULATOR 1"/>
    <property type="match status" value="1"/>
</dbReference>
<organism evidence="6 7">
    <name type="scientific">Chunga burmeisteri</name>
    <name type="common">Black-legged seriema</name>
    <dbReference type="NCBI Taxonomy" id="1352770"/>
    <lineage>
        <taxon>Eukaryota</taxon>
        <taxon>Metazoa</taxon>
        <taxon>Chordata</taxon>
        <taxon>Craniata</taxon>
        <taxon>Vertebrata</taxon>
        <taxon>Euteleostomi</taxon>
        <taxon>Archelosauria</taxon>
        <taxon>Archosauria</taxon>
        <taxon>Dinosauria</taxon>
        <taxon>Saurischia</taxon>
        <taxon>Theropoda</taxon>
        <taxon>Coelurosauria</taxon>
        <taxon>Aves</taxon>
        <taxon>Neognathae</taxon>
        <taxon>Neoaves</taxon>
        <taxon>Telluraves</taxon>
        <taxon>Australaves</taxon>
        <taxon>Cariamiformes</taxon>
        <taxon>Cariamidae</taxon>
        <taxon>Chunga</taxon>
    </lineage>
</organism>
<reference evidence="6 7" key="1">
    <citation type="submission" date="2019-09" db="EMBL/GenBank/DDBJ databases">
        <title>Bird 10,000 Genomes (B10K) Project - Family phase.</title>
        <authorList>
            <person name="Zhang G."/>
        </authorList>
    </citation>
    <scope>NUCLEOTIDE SEQUENCE [LARGE SCALE GENOMIC DNA]</scope>
    <source>
        <strain evidence="6">B10K-CU-031-22</strain>
    </source>
</reference>
<dbReference type="SUPFAM" id="SSF82615">
    <property type="entry name" value="Polo-box domain"/>
    <property type="match status" value="1"/>
</dbReference>
<dbReference type="InterPro" id="IPR027417">
    <property type="entry name" value="P-loop_NTPase"/>
</dbReference>
<dbReference type="SUPFAM" id="SSF52540">
    <property type="entry name" value="P-loop containing nucleoside triphosphate hydrolases"/>
    <property type="match status" value="1"/>
</dbReference>
<dbReference type="InterPro" id="IPR032675">
    <property type="entry name" value="LRR_dom_sf"/>
</dbReference>
<feature type="non-terminal residue" evidence="6">
    <location>
        <position position="974"/>
    </location>
</feature>
<feature type="domain" description="Roc" evidence="5">
    <location>
        <begin position="350"/>
        <end position="601"/>
    </location>
</feature>
<dbReference type="SMART" id="SM00369">
    <property type="entry name" value="LRR_TYP"/>
    <property type="match status" value="12"/>
</dbReference>
<dbReference type="Gene3D" id="3.80.10.10">
    <property type="entry name" value="Ribonuclease Inhibitor"/>
    <property type="match status" value="3"/>
</dbReference>
<accession>A0A7K5GC93</accession>
<dbReference type="Gene3D" id="3.30.70.1390">
    <property type="entry name" value="ROC domain from the Parkinson's disease-associated leucine-rich repeat kinase 2"/>
    <property type="match status" value="1"/>
</dbReference>
<dbReference type="SUPFAM" id="SSF52058">
    <property type="entry name" value="L domain-like"/>
    <property type="match status" value="1"/>
</dbReference>
<evidence type="ECO:0000256" key="1">
    <source>
        <dbReference type="ARBA" id="ARBA00022614"/>
    </source>
</evidence>
<dbReference type="InterPro" id="IPR020859">
    <property type="entry name" value="ROC"/>
</dbReference>
<dbReference type="OrthoDB" id="676979at2759"/>
<evidence type="ECO:0000259" key="5">
    <source>
        <dbReference type="PROSITE" id="PS51424"/>
    </source>
</evidence>
<dbReference type="SMART" id="SM00364">
    <property type="entry name" value="LRR_BAC"/>
    <property type="match status" value="11"/>
</dbReference>
<dbReference type="PRINTS" id="PR00019">
    <property type="entry name" value="LEURICHRPT"/>
</dbReference>
<dbReference type="InterPro" id="IPR001611">
    <property type="entry name" value="Leu-rich_rpt"/>
</dbReference>
<feature type="region of interest" description="Disordered" evidence="4">
    <location>
        <begin position="383"/>
        <end position="403"/>
    </location>
</feature>